<evidence type="ECO:0000256" key="2">
    <source>
        <dbReference type="SAM" id="Phobius"/>
    </source>
</evidence>
<evidence type="ECO:0000259" key="3">
    <source>
        <dbReference type="PROSITE" id="PS51724"/>
    </source>
</evidence>
<dbReference type="Proteomes" id="UP001597115">
    <property type="component" value="Unassembled WGS sequence"/>
</dbReference>
<evidence type="ECO:0000313" key="4">
    <source>
        <dbReference type="EMBL" id="MFD1613119.1"/>
    </source>
</evidence>
<dbReference type="Pfam" id="PF05036">
    <property type="entry name" value="SPOR"/>
    <property type="match status" value="1"/>
</dbReference>
<name>A0ABW4I581_9SPHN</name>
<accession>A0ABW4I581</accession>
<reference evidence="5" key="1">
    <citation type="journal article" date="2019" name="Int. J. Syst. Evol. Microbiol.">
        <title>The Global Catalogue of Microorganisms (GCM) 10K type strain sequencing project: providing services to taxonomists for standard genome sequencing and annotation.</title>
        <authorList>
            <consortium name="The Broad Institute Genomics Platform"/>
            <consortium name="The Broad Institute Genome Sequencing Center for Infectious Disease"/>
            <person name="Wu L."/>
            <person name="Ma J."/>
        </authorList>
    </citation>
    <scope>NUCLEOTIDE SEQUENCE [LARGE SCALE GENOMIC DNA]</scope>
    <source>
        <strain evidence="5">CGMCC 1.16275</strain>
    </source>
</reference>
<dbReference type="EMBL" id="JBHUDY010000002">
    <property type="protein sequence ID" value="MFD1613119.1"/>
    <property type="molecule type" value="Genomic_DNA"/>
</dbReference>
<feature type="compositionally biased region" description="Low complexity" evidence="1">
    <location>
        <begin position="123"/>
        <end position="138"/>
    </location>
</feature>
<dbReference type="RefSeq" id="WP_380890888.1">
    <property type="nucleotide sequence ID" value="NZ_JBHUDY010000002.1"/>
</dbReference>
<evidence type="ECO:0000256" key="1">
    <source>
        <dbReference type="SAM" id="MobiDB-lite"/>
    </source>
</evidence>
<feature type="region of interest" description="Disordered" evidence="1">
    <location>
        <begin position="118"/>
        <end position="141"/>
    </location>
</feature>
<feature type="domain" description="SPOR" evidence="3">
    <location>
        <begin position="162"/>
        <end position="243"/>
    </location>
</feature>
<keyword evidence="2" id="KW-0472">Membrane</keyword>
<keyword evidence="5" id="KW-1185">Reference proteome</keyword>
<feature type="transmembrane region" description="Helical" evidence="2">
    <location>
        <begin position="36"/>
        <end position="57"/>
    </location>
</feature>
<dbReference type="InterPro" id="IPR007730">
    <property type="entry name" value="SPOR-like_dom"/>
</dbReference>
<dbReference type="PROSITE" id="PS51724">
    <property type="entry name" value="SPOR"/>
    <property type="match status" value="1"/>
</dbReference>
<comment type="caution">
    <text evidence="4">The sequence shown here is derived from an EMBL/GenBank/DDBJ whole genome shotgun (WGS) entry which is preliminary data.</text>
</comment>
<sequence>MAQAQDPYALSDEDRLPWLEPVDDVEEPGPGLSFGWVVPLIGLLLIGAIVVGAVYWWQHREITPSGSGELIAAPKGPYKVKPTEEGGTKFEGQGDVVYQTSQGAQVQGNLDLNAVPEAPVERTPAPKVTATPAPKASKSATVAVEEKSEKLVAKAPPAPLAPEGPAGSTLQLGAFPSEGSAKKTWETMSKRFAYLAELSQSIMKAEVNGHTYYRLRVNAGSAAQAKDVCAKLRVAGENCLVVN</sequence>
<dbReference type="SUPFAM" id="SSF110997">
    <property type="entry name" value="Sporulation related repeat"/>
    <property type="match status" value="1"/>
</dbReference>
<keyword evidence="2" id="KW-1133">Transmembrane helix</keyword>
<proteinExistence type="predicted"/>
<dbReference type="InterPro" id="IPR036680">
    <property type="entry name" value="SPOR-like_sf"/>
</dbReference>
<evidence type="ECO:0000313" key="5">
    <source>
        <dbReference type="Proteomes" id="UP001597115"/>
    </source>
</evidence>
<protein>
    <submittedName>
        <fullName evidence="4">SPOR domain-containing protein</fullName>
    </submittedName>
</protein>
<dbReference type="Gene3D" id="3.30.70.1070">
    <property type="entry name" value="Sporulation related repeat"/>
    <property type="match status" value="1"/>
</dbReference>
<keyword evidence="2" id="KW-0812">Transmembrane</keyword>
<organism evidence="4 5">
    <name type="scientific">Sphingomonas tabacisoli</name>
    <dbReference type="NCBI Taxonomy" id="2249466"/>
    <lineage>
        <taxon>Bacteria</taxon>
        <taxon>Pseudomonadati</taxon>
        <taxon>Pseudomonadota</taxon>
        <taxon>Alphaproteobacteria</taxon>
        <taxon>Sphingomonadales</taxon>
        <taxon>Sphingomonadaceae</taxon>
        <taxon>Sphingomonas</taxon>
    </lineage>
</organism>
<gene>
    <name evidence="4" type="ORF">ACFSCW_15035</name>
</gene>